<dbReference type="Proteomes" id="UP000887579">
    <property type="component" value="Unplaced"/>
</dbReference>
<accession>A0AC34FE80</accession>
<proteinExistence type="predicted"/>
<sequence>MSGYRRQNNANNNSTSEERRQIAASNQYRKLFNAAEVPKPVPKNWCKCNFCPPAQEVLPEDAICCAKVRELYGNSELTGNWWYFIGDKYQGCYANHPKIQNLINNKEELDSFIILDTIRKDQLEEAQGYDRIRGYHFQDRQAKYRYACYRKITMLVHGIYGAKNYVSTPACIVAAVRRKYPSASTQPNEPNATTAADRNEGDTEDQQGPTAAKKRKNAASATDQNDVEIITL</sequence>
<dbReference type="WBParaSite" id="ES5_v2.g15405.t1">
    <property type="protein sequence ID" value="ES5_v2.g15405.t1"/>
    <property type="gene ID" value="ES5_v2.g15405"/>
</dbReference>
<evidence type="ECO:0000313" key="1">
    <source>
        <dbReference type="Proteomes" id="UP000887579"/>
    </source>
</evidence>
<name>A0AC34FE80_9BILA</name>
<reference evidence="2" key="1">
    <citation type="submission" date="2022-11" db="UniProtKB">
        <authorList>
            <consortium name="WormBaseParasite"/>
        </authorList>
    </citation>
    <scope>IDENTIFICATION</scope>
</reference>
<organism evidence="1 2">
    <name type="scientific">Panagrolaimus sp. ES5</name>
    <dbReference type="NCBI Taxonomy" id="591445"/>
    <lineage>
        <taxon>Eukaryota</taxon>
        <taxon>Metazoa</taxon>
        <taxon>Ecdysozoa</taxon>
        <taxon>Nematoda</taxon>
        <taxon>Chromadorea</taxon>
        <taxon>Rhabditida</taxon>
        <taxon>Tylenchina</taxon>
        <taxon>Panagrolaimomorpha</taxon>
        <taxon>Panagrolaimoidea</taxon>
        <taxon>Panagrolaimidae</taxon>
        <taxon>Panagrolaimus</taxon>
    </lineage>
</organism>
<protein>
    <submittedName>
        <fullName evidence="2">Uncharacterized protein</fullName>
    </submittedName>
</protein>
<evidence type="ECO:0000313" key="2">
    <source>
        <dbReference type="WBParaSite" id="ES5_v2.g15405.t1"/>
    </source>
</evidence>